<gene>
    <name evidence="1" type="ORF">UFOVP217_33</name>
</gene>
<name>A0A6J7WP79_9CAUD</name>
<proteinExistence type="predicted"/>
<reference evidence="1" key="1">
    <citation type="submission" date="2020-05" db="EMBL/GenBank/DDBJ databases">
        <authorList>
            <person name="Chiriac C."/>
            <person name="Salcher M."/>
            <person name="Ghai R."/>
            <person name="Kavagutti S V."/>
        </authorList>
    </citation>
    <scope>NUCLEOTIDE SEQUENCE</scope>
</reference>
<protein>
    <submittedName>
        <fullName evidence="1">Uncharacterized protein</fullName>
    </submittedName>
</protein>
<organism evidence="1">
    <name type="scientific">uncultured Caudovirales phage</name>
    <dbReference type="NCBI Taxonomy" id="2100421"/>
    <lineage>
        <taxon>Viruses</taxon>
        <taxon>Duplodnaviria</taxon>
        <taxon>Heunggongvirae</taxon>
        <taxon>Uroviricota</taxon>
        <taxon>Caudoviricetes</taxon>
        <taxon>Peduoviridae</taxon>
        <taxon>Maltschvirus</taxon>
        <taxon>Maltschvirus maltsch</taxon>
    </lineage>
</organism>
<dbReference type="EMBL" id="LR798259">
    <property type="protein sequence ID" value="CAB5218542.1"/>
    <property type="molecule type" value="Genomic_DNA"/>
</dbReference>
<evidence type="ECO:0000313" key="1">
    <source>
        <dbReference type="EMBL" id="CAB5218542.1"/>
    </source>
</evidence>
<accession>A0A6J7WP79</accession>
<sequence length="92" mass="10038">MNTKAIKPITTWTATGEKIATILSLFNFSDYHFDNGSGKVSYKLIAMEGDPASAIDVITGTVEIPSEIINQWGTDDNIIWTFVASSLNLTII</sequence>